<accession>A0A6J4SYL5</accession>
<feature type="compositionally biased region" description="Basic and acidic residues" evidence="1">
    <location>
        <begin position="106"/>
        <end position="120"/>
    </location>
</feature>
<feature type="region of interest" description="Disordered" evidence="1">
    <location>
        <begin position="157"/>
        <end position="233"/>
    </location>
</feature>
<feature type="compositionally biased region" description="Basic and acidic residues" evidence="1">
    <location>
        <begin position="66"/>
        <end position="94"/>
    </location>
</feature>
<evidence type="ECO:0000256" key="2">
    <source>
        <dbReference type="SAM" id="SignalP"/>
    </source>
</evidence>
<evidence type="ECO:0000313" key="3">
    <source>
        <dbReference type="EMBL" id="CAA9508490.1"/>
    </source>
</evidence>
<gene>
    <name evidence="3" type="ORF">AVDCRST_MAG30-2340</name>
</gene>
<reference evidence="3" key="1">
    <citation type="submission" date="2020-02" db="EMBL/GenBank/DDBJ databases">
        <authorList>
            <person name="Meier V. D."/>
        </authorList>
    </citation>
    <scope>NUCLEOTIDE SEQUENCE</scope>
    <source>
        <strain evidence="3">AVDCRST_MAG30</strain>
    </source>
</reference>
<feature type="compositionally biased region" description="Acidic residues" evidence="1">
    <location>
        <begin position="208"/>
        <end position="225"/>
    </location>
</feature>
<sequence length="260" mass="27374">MRRLAVALLALGLLLLLLPSAAPAKGGDRNRNAIPDRWERAHGISVTKDQSRRDADRDGLSAWAEWRSRTDPRKRDSDRDRRPDGREDGDRDKLSNGAEARFGFDPGKRDSDGDGQRDGDENAGVVRSVAGPVITIALARGGTLVAALSPDSDLGCDASADDARSSDDAQQEEDAAGGGEGDELAGDEAEGGEEVEVEGAEAEAAQVDGEELLEDVEDETGDAEPDPCLPDVRPGALVRSAEVEADAGRLVLVALELLAS</sequence>
<feature type="compositionally biased region" description="Basic and acidic residues" evidence="1">
    <location>
        <begin position="49"/>
        <end position="59"/>
    </location>
</feature>
<feature type="compositionally biased region" description="Acidic residues" evidence="1">
    <location>
        <begin position="169"/>
        <end position="201"/>
    </location>
</feature>
<protein>
    <submittedName>
        <fullName evidence="3">Uncharacterized protein</fullName>
    </submittedName>
</protein>
<feature type="region of interest" description="Disordered" evidence="1">
    <location>
        <begin position="41"/>
        <end position="124"/>
    </location>
</feature>
<feature type="signal peptide" evidence="2">
    <location>
        <begin position="1"/>
        <end position="24"/>
    </location>
</feature>
<feature type="chain" id="PRO_5026984601" evidence="2">
    <location>
        <begin position="25"/>
        <end position="260"/>
    </location>
</feature>
<keyword evidence="2" id="KW-0732">Signal</keyword>
<organism evidence="3">
    <name type="scientific">uncultured Solirubrobacteraceae bacterium</name>
    <dbReference type="NCBI Taxonomy" id="1162706"/>
    <lineage>
        <taxon>Bacteria</taxon>
        <taxon>Bacillati</taxon>
        <taxon>Actinomycetota</taxon>
        <taxon>Thermoleophilia</taxon>
        <taxon>Solirubrobacterales</taxon>
        <taxon>Solirubrobacteraceae</taxon>
        <taxon>environmental samples</taxon>
    </lineage>
</organism>
<dbReference type="EMBL" id="CADCVS010000305">
    <property type="protein sequence ID" value="CAA9508490.1"/>
    <property type="molecule type" value="Genomic_DNA"/>
</dbReference>
<evidence type="ECO:0000256" key="1">
    <source>
        <dbReference type="SAM" id="MobiDB-lite"/>
    </source>
</evidence>
<name>A0A6J4SYL5_9ACTN</name>
<dbReference type="AlphaFoldDB" id="A0A6J4SYL5"/>
<proteinExistence type="predicted"/>